<keyword evidence="2" id="KW-0479">Metal-binding</keyword>
<proteinExistence type="inferred from homology"/>
<name>N1QDU0_SPHMS</name>
<dbReference type="OMA" id="WENVVWK"/>
<dbReference type="AlphaFoldDB" id="N1QDU0"/>
<dbReference type="EMBL" id="KB456269">
    <property type="protein sequence ID" value="EMF09740.1"/>
    <property type="molecule type" value="Genomic_DNA"/>
</dbReference>
<keyword evidence="3" id="KW-0408">Iron</keyword>
<dbReference type="GO" id="GO:0020037">
    <property type="term" value="F:heme binding"/>
    <property type="evidence" value="ECO:0007669"/>
    <property type="project" value="InterPro"/>
</dbReference>
<evidence type="ECO:0000313" key="5">
    <source>
        <dbReference type="Proteomes" id="UP000016931"/>
    </source>
</evidence>
<dbReference type="Gene3D" id="1.10.630.10">
    <property type="entry name" value="Cytochrome P450"/>
    <property type="match status" value="1"/>
</dbReference>
<evidence type="ECO:0000256" key="3">
    <source>
        <dbReference type="ARBA" id="ARBA00023004"/>
    </source>
</evidence>
<dbReference type="HOGENOM" id="CLU_787937_0_0_1"/>
<dbReference type="SUPFAM" id="SSF48264">
    <property type="entry name" value="Cytochrome P450"/>
    <property type="match status" value="1"/>
</dbReference>
<reference evidence="4 5" key="1">
    <citation type="journal article" date="2012" name="PLoS Pathog.">
        <title>Diverse lifestyles and strategies of plant pathogenesis encoded in the genomes of eighteen Dothideomycetes fungi.</title>
        <authorList>
            <person name="Ohm R.A."/>
            <person name="Feau N."/>
            <person name="Henrissat B."/>
            <person name="Schoch C.L."/>
            <person name="Horwitz B.A."/>
            <person name="Barry K.W."/>
            <person name="Condon B.J."/>
            <person name="Copeland A.C."/>
            <person name="Dhillon B."/>
            <person name="Glaser F."/>
            <person name="Hesse C.N."/>
            <person name="Kosti I."/>
            <person name="LaButti K."/>
            <person name="Lindquist E.A."/>
            <person name="Lucas S."/>
            <person name="Salamov A.A."/>
            <person name="Bradshaw R.E."/>
            <person name="Ciuffetti L."/>
            <person name="Hamelin R.C."/>
            <person name="Kema G.H.J."/>
            <person name="Lawrence C."/>
            <person name="Scott J.A."/>
            <person name="Spatafora J.W."/>
            <person name="Turgeon B.G."/>
            <person name="de Wit P.J.G.M."/>
            <person name="Zhong S."/>
            <person name="Goodwin S.B."/>
            <person name="Grigoriev I.V."/>
        </authorList>
    </citation>
    <scope>NUCLEOTIDE SEQUENCE [LARGE SCALE GENOMIC DNA]</scope>
    <source>
        <strain evidence="4 5">SO2202</strain>
    </source>
</reference>
<evidence type="ECO:0000313" key="4">
    <source>
        <dbReference type="EMBL" id="EMF09740.1"/>
    </source>
</evidence>
<dbReference type="RefSeq" id="XP_016757861.1">
    <property type="nucleotide sequence ID" value="XM_016907806.1"/>
</dbReference>
<dbReference type="InterPro" id="IPR036396">
    <property type="entry name" value="Cyt_P450_sf"/>
</dbReference>
<dbReference type="STRING" id="692275.N1QDU0"/>
<dbReference type="InterPro" id="IPR002403">
    <property type="entry name" value="Cyt_P450_E_grp-IV"/>
</dbReference>
<evidence type="ECO:0000256" key="2">
    <source>
        <dbReference type="ARBA" id="ARBA00022723"/>
    </source>
</evidence>
<sequence length="352" mass="38686">MFAVAAGAAARLSDIELDPREPPLVKPTIPFIGHIIGLMWYSHDYLAMICEQSGYSVCTIPMLTRKAYIIGSPSAVHAAFRKKDISFAPFAKEFVSRMDVLSPGAKKAYAEGLHEEVIQTFSSTMHGRVLEDMNAVALSEVARLLPDGEDAVPVADTWHWLRSVMTLSATTALFGRENNPFNIDASLIDTYWGFEAGDPIASPIGPGVGETTTQLANIQRERGYTPTELGATFVVVLHGALVNMVPTMFWTAMYIFSQPTLLGRLREELPSVITRERSREEGKDKVLVHVGKIDATGPLLLSVLRETQRLVSLGTLRRRALQDTLIHCDGNAGEGPRQYLFKQGTAMLLSIK</sequence>
<dbReference type="GO" id="GO:0005506">
    <property type="term" value="F:iron ion binding"/>
    <property type="evidence" value="ECO:0007669"/>
    <property type="project" value="InterPro"/>
</dbReference>
<dbReference type="GeneID" id="27904943"/>
<dbReference type="eggNOG" id="KOG0684">
    <property type="taxonomic scope" value="Eukaryota"/>
</dbReference>
<dbReference type="GO" id="GO:0004497">
    <property type="term" value="F:monooxygenase activity"/>
    <property type="evidence" value="ECO:0007669"/>
    <property type="project" value="InterPro"/>
</dbReference>
<dbReference type="InterPro" id="IPR053007">
    <property type="entry name" value="CYP450_monoxygenase_sec-met"/>
</dbReference>
<accession>N1QDU0</accession>
<dbReference type="PANTHER" id="PTHR47582">
    <property type="entry name" value="P450, PUTATIVE (EUROFUNG)-RELATED"/>
    <property type="match status" value="1"/>
</dbReference>
<keyword evidence="5" id="KW-1185">Reference proteome</keyword>
<protein>
    <submittedName>
        <fullName evidence="4">Cytochrome P450</fullName>
    </submittedName>
</protein>
<gene>
    <name evidence="4" type="ORF">SEPMUDRAFT_158828</name>
</gene>
<dbReference type="Proteomes" id="UP000016931">
    <property type="component" value="Unassembled WGS sequence"/>
</dbReference>
<dbReference type="OrthoDB" id="1470350at2759"/>
<dbReference type="PANTHER" id="PTHR47582:SF1">
    <property type="entry name" value="P450, PUTATIVE (EUROFUNG)-RELATED"/>
    <property type="match status" value="1"/>
</dbReference>
<dbReference type="PRINTS" id="PR00465">
    <property type="entry name" value="EP450IV"/>
</dbReference>
<comment type="similarity">
    <text evidence="1">Belongs to the cytochrome P450 family.</text>
</comment>
<organism evidence="4 5">
    <name type="scientific">Sphaerulina musiva (strain SO2202)</name>
    <name type="common">Poplar stem canker fungus</name>
    <name type="synonym">Septoria musiva</name>
    <dbReference type="NCBI Taxonomy" id="692275"/>
    <lineage>
        <taxon>Eukaryota</taxon>
        <taxon>Fungi</taxon>
        <taxon>Dikarya</taxon>
        <taxon>Ascomycota</taxon>
        <taxon>Pezizomycotina</taxon>
        <taxon>Dothideomycetes</taxon>
        <taxon>Dothideomycetidae</taxon>
        <taxon>Mycosphaerellales</taxon>
        <taxon>Mycosphaerellaceae</taxon>
        <taxon>Sphaerulina</taxon>
    </lineage>
</organism>
<dbReference type="GO" id="GO:0016705">
    <property type="term" value="F:oxidoreductase activity, acting on paired donors, with incorporation or reduction of molecular oxygen"/>
    <property type="evidence" value="ECO:0007669"/>
    <property type="project" value="InterPro"/>
</dbReference>
<evidence type="ECO:0000256" key="1">
    <source>
        <dbReference type="ARBA" id="ARBA00010617"/>
    </source>
</evidence>